<evidence type="ECO:0000256" key="4">
    <source>
        <dbReference type="SAM" id="MobiDB-lite"/>
    </source>
</evidence>
<evidence type="ECO:0000256" key="1">
    <source>
        <dbReference type="ARBA" id="ARBA00022754"/>
    </source>
</evidence>
<dbReference type="GO" id="GO:0005198">
    <property type="term" value="F:structural molecule activity"/>
    <property type="evidence" value="ECO:0007669"/>
    <property type="project" value="InterPro"/>
</dbReference>
<dbReference type="InterPro" id="IPR002957">
    <property type="entry name" value="Keratin_I"/>
</dbReference>
<evidence type="ECO:0000259" key="5">
    <source>
        <dbReference type="PROSITE" id="PS51842"/>
    </source>
</evidence>
<name>A0A3B1IMZ1_ASTMX</name>
<keyword evidence="7" id="KW-1185">Reference proteome</keyword>
<evidence type="ECO:0000313" key="6">
    <source>
        <dbReference type="Ensembl" id="ENSAMXP00000031076.1"/>
    </source>
</evidence>
<keyword evidence="1" id="KW-0403">Intermediate filament</keyword>
<feature type="region of interest" description="Disordered" evidence="4">
    <location>
        <begin position="54"/>
        <end position="80"/>
    </location>
</feature>
<feature type="domain" description="IF rod" evidence="5">
    <location>
        <begin position="76"/>
        <end position="387"/>
    </location>
</feature>
<dbReference type="PROSITE" id="PS51842">
    <property type="entry name" value="IF_ROD_2"/>
    <property type="match status" value="1"/>
</dbReference>
<reference evidence="7" key="1">
    <citation type="submission" date="2013-03" db="EMBL/GenBank/DDBJ databases">
        <authorList>
            <person name="Jeffery W."/>
            <person name="Warren W."/>
            <person name="Wilson R.K."/>
        </authorList>
    </citation>
    <scope>NUCLEOTIDE SEQUENCE</scope>
    <source>
        <strain evidence="7">female</strain>
    </source>
</reference>
<dbReference type="AlphaFoldDB" id="A0A3B1IMZ1"/>
<accession>A0A3B1IMZ1</accession>
<reference evidence="6" key="4">
    <citation type="submission" date="2025-09" db="UniProtKB">
        <authorList>
            <consortium name="Ensembl"/>
        </authorList>
    </citation>
    <scope>IDENTIFICATION</scope>
</reference>
<dbReference type="GO" id="GO:0005882">
    <property type="term" value="C:intermediate filament"/>
    <property type="evidence" value="ECO:0007669"/>
    <property type="project" value="UniProtKB-KW"/>
</dbReference>
<dbReference type="Ensembl" id="ENSAMXT00000044991.1">
    <property type="protein sequence ID" value="ENSAMXP00000031076.1"/>
    <property type="gene ID" value="ENSAMXG00000013414.2"/>
</dbReference>
<organism evidence="6 7">
    <name type="scientific">Astyanax mexicanus</name>
    <name type="common">Blind cave fish</name>
    <name type="synonym">Astyanax fasciatus mexicanus</name>
    <dbReference type="NCBI Taxonomy" id="7994"/>
    <lineage>
        <taxon>Eukaryota</taxon>
        <taxon>Metazoa</taxon>
        <taxon>Chordata</taxon>
        <taxon>Craniata</taxon>
        <taxon>Vertebrata</taxon>
        <taxon>Euteleostomi</taxon>
        <taxon>Actinopterygii</taxon>
        <taxon>Neopterygii</taxon>
        <taxon>Teleostei</taxon>
        <taxon>Ostariophysi</taxon>
        <taxon>Characiformes</taxon>
        <taxon>Characoidei</taxon>
        <taxon>Acestrorhamphidae</taxon>
        <taxon>Acestrorhamphinae</taxon>
        <taxon>Astyanax</taxon>
    </lineage>
</organism>
<keyword evidence="2 3" id="KW-0175">Coiled coil</keyword>
<evidence type="ECO:0000256" key="3">
    <source>
        <dbReference type="SAM" id="Coils"/>
    </source>
</evidence>
<dbReference type="Gene3D" id="1.20.5.1160">
    <property type="entry name" value="Vasodilator-stimulated phosphoprotein"/>
    <property type="match status" value="1"/>
</dbReference>
<dbReference type="SUPFAM" id="SSF90257">
    <property type="entry name" value="Myosin rod fragments"/>
    <property type="match status" value="1"/>
</dbReference>
<dbReference type="InParanoid" id="A0A3B1IMZ1"/>
<evidence type="ECO:0000256" key="2">
    <source>
        <dbReference type="ARBA" id="ARBA00023054"/>
    </source>
</evidence>
<dbReference type="Gene3D" id="1.20.5.170">
    <property type="match status" value="1"/>
</dbReference>
<dbReference type="SUPFAM" id="SSF64593">
    <property type="entry name" value="Intermediate filament protein, coiled coil region"/>
    <property type="match status" value="2"/>
</dbReference>
<dbReference type="Bgee" id="ENSAMXG00000013414">
    <property type="expression patterns" value="Expressed in pharyngeal gill and 8 other cell types or tissues"/>
</dbReference>
<dbReference type="Pfam" id="PF00038">
    <property type="entry name" value="Filament"/>
    <property type="match status" value="1"/>
</dbReference>
<dbReference type="FunFam" id="1.20.5.170:FF:000002">
    <property type="entry name" value="Type I keratin KA11"/>
    <property type="match status" value="1"/>
</dbReference>
<evidence type="ECO:0000313" key="7">
    <source>
        <dbReference type="Proteomes" id="UP000018467"/>
    </source>
</evidence>
<sequence length="414" mass="47078">LRSAASSFTMSSMFPFRVSRIFSMSRNSASSMFGGAGGQGTRASVSTLQALRNAMRPESQQQPQGGGALAPPPADDKKTMESLNNRLSGYLGRVRKLEKSNQELEEQIRDILEKRGQTADRDWDKIEKPLADLRKEIRDKTMENARLLLQIDNSKLANEDLKNKLDTESIARQNLEHDLSDLRRVIDDSQLARLDLESQIESGKEELAFLKKEHRDEVAVLKEKIKESSVTVEADSSHSNLSSTVNKIRDQYEKLAVKNREETDDWYKNKFENIKVEVAKNTESLQNSRTELTELRRTKQLREIDVQALQSMIVSLEETLRDSEGRYGKELARLNRILQQLGAELTKVRDQVERQAQEYQALLNVKMKLEAEIDSYRCLLGATDDRSEHGDYSGILADSTLSSEIGKRLNNWEG</sequence>
<dbReference type="Gene3D" id="1.20.5.500">
    <property type="entry name" value="Single helix bin"/>
    <property type="match status" value="1"/>
</dbReference>
<protein>
    <submittedName>
        <fullName evidence="6">Keratin, type I cytoskeletal 18-like</fullName>
    </submittedName>
</protein>
<dbReference type="GeneTree" id="ENSGT00940000163961"/>
<dbReference type="PANTHER" id="PTHR23239">
    <property type="entry name" value="INTERMEDIATE FILAMENT"/>
    <property type="match status" value="1"/>
</dbReference>
<feature type="coiled-coil region" evidence="3">
    <location>
        <begin position="80"/>
        <end position="231"/>
    </location>
</feature>
<dbReference type="SMART" id="SM01391">
    <property type="entry name" value="Filament"/>
    <property type="match status" value="1"/>
</dbReference>
<dbReference type="STRING" id="7994.ENSAMXP00000031076"/>
<dbReference type="FunFam" id="1.20.5.500:FF:000001">
    <property type="entry name" value="Type II keratin 23"/>
    <property type="match status" value="1"/>
</dbReference>
<dbReference type="InterPro" id="IPR039008">
    <property type="entry name" value="IF_rod_dom"/>
</dbReference>
<dbReference type="PANTHER" id="PTHR23239:SF358">
    <property type="entry name" value="KERATIN, TYPE I CYTOSKELETAL 18"/>
    <property type="match status" value="1"/>
</dbReference>
<reference evidence="7" key="2">
    <citation type="journal article" date="2014" name="Nat. Commun.">
        <title>The cavefish genome reveals candidate genes for eye loss.</title>
        <authorList>
            <person name="McGaugh S.E."/>
            <person name="Gross J.B."/>
            <person name="Aken B."/>
            <person name="Blin M."/>
            <person name="Borowsky R."/>
            <person name="Chalopin D."/>
            <person name="Hinaux H."/>
            <person name="Jeffery W.R."/>
            <person name="Keene A."/>
            <person name="Ma L."/>
            <person name="Minx P."/>
            <person name="Murphy D."/>
            <person name="O'Quin K.E."/>
            <person name="Retaux S."/>
            <person name="Rohner N."/>
            <person name="Searle S.M."/>
            <person name="Stahl B.A."/>
            <person name="Tabin C."/>
            <person name="Volff J.N."/>
            <person name="Yoshizawa M."/>
            <person name="Warren W.C."/>
        </authorList>
    </citation>
    <scope>NUCLEOTIDE SEQUENCE [LARGE SCALE GENOMIC DNA]</scope>
    <source>
        <strain evidence="7">female</strain>
    </source>
</reference>
<dbReference type="PRINTS" id="PR01248">
    <property type="entry name" value="TYPE1KERATIN"/>
</dbReference>
<proteinExistence type="predicted"/>
<feature type="coiled-coil region" evidence="3">
    <location>
        <begin position="306"/>
        <end position="372"/>
    </location>
</feature>
<reference evidence="6" key="3">
    <citation type="submission" date="2025-08" db="UniProtKB">
        <authorList>
            <consortium name="Ensembl"/>
        </authorList>
    </citation>
    <scope>IDENTIFICATION</scope>
</reference>
<dbReference type="Proteomes" id="UP000018467">
    <property type="component" value="Unassembled WGS sequence"/>
</dbReference>